<dbReference type="InterPro" id="IPR003593">
    <property type="entry name" value="AAA+_ATPase"/>
</dbReference>
<protein>
    <submittedName>
        <fullName evidence="4">Sugar ABC transporter ATP-binding protein</fullName>
    </submittedName>
</protein>
<evidence type="ECO:0000256" key="1">
    <source>
        <dbReference type="ARBA" id="ARBA00022741"/>
    </source>
</evidence>
<keyword evidence="1" id="KW-0547">Nucleotide-binding</keyword>
<dbReference type="InterPro" id="IPR050107">
    <property type="entry name" value="ABC_carbohydrate_import_ATPase"/>
</dbReference>
<dbReference type="Pfam" id="PF00005">
    <property type="entry name" value="ABC_tran"/>
    <property type="match status" value="1"/>
</dbReference>
<evidence type="ECO:0000313" key="4">
    <source>
        <dbReference type="EMBL" id="GGA05235.1"/>
    </source>
</evidence>
<gene>
    <name evidence="4" type="ORF">GCM10011333_05030</name>
</gene>
<evidence type="ECO:0000313" key="5">
    <source>
        <dbReference type="Proteomes" id="UP000616114"/>
    </source>
</evidence>
<keyword evidence="5" id="KW-1185">Reference proteome</keyword>
<accession>A0A8J2TVV8</accession>
<dbReference type="PROSITE" id="PS00211">
    <property type="entry name" value="ABC_TRANSPORTER_1"/>
    <property type="match status" value="1"/>
</dbReference>
<dbReference type="SMART" id="SM00382">
    <property type="entry name" value="AAA"/>
    <property type="match status" value="1"/>
</dbReference>
<feature type="domain" description="ABC transporter" evidence="3">
    <location>
        <begin position="6"/>
        <end position="246"/>
    </location>
</feature>
<dbReference type="AlphaFoldDB" id="A0A8J2TVV8"/>
<dbReference type="CDD" id="cd03216">
    <property type="entry name" value="ABC_Carb_Monos_I"/>
    <property type="match status" value="1"/>
</dbReference>
<dbReference type="RefSeq" id="WP_188549347.1">
    <property type="nucleotide sequence ID" value="NZ_BMFY01000002.1"/>
</dbReference>
<evidence type="ECO:0000256" key="2">
    <source>
        <dbReference type="ARBA" id="ARBA00022840"/>
    </source>
</evidence>
<sequence>MTSELVTVRGLNLSFGNVRALRDVDMSLAEGEITAIVGDNGAGKSTLVRCLCGVHRADSGEIVFDGRTVSFSSPEEARHAGIETVHQNLALVEDLTVWQNLFLNRELTKGFGPLQVLDRKGMRRQAEEMVSALAVNVPAVGARVRRLSGGQRQAVAICRAAGFSSRLVIMDEPTAALGVQETERVETLIRSLREDGHAVLLISHNFDQVMRLADQVWVMRSGRCVAGRRTAETSAAEIVSLITGALAA</sequence>
<dbReference type="GO" id="GO:0016887">
    <property type="term" value="F:ATP hydrolysis activity"/>
    <property type="evidence" value="ECO:0007669"/>
    <property type="project" value="InterPro"/>
</dbReference>
<dbReference type="PROSITE" id="PS50893">
    <property type="entry name" value="ABC_TRANSPORTER_2"/>
    <property type="match status" value="1"/>
</dbReference>
<keyword evidence="2 4" id="KW-0067">ATP-binding</keyword>
<dbReference type="InterPro" id="IPR017871">
    <property type="entry name" value="ABC_transporter-like_CS"/>
</dbReference>
<organism evidence="4 5">
    <name type="scientific">Sediminivirga luteola</name>
    <dbReference type="NCBI Taxonomy" id="1774748"/>
    <lineage>
        <taxon>Bacteria</taxon>
        <taxon>Bacillati</taxon>
        <taxon>Actinomycetota</taxon>
        <taxon>Actinomycetes</taxon>
        <taxon>Micrococcales</taxon>
        <taxon>Brevibacteriaceae</taxon>
        <taxon>Sediminivirga</taxon>
    </lineage>
</organism>
<dbReference type="PANTHER" id="PTHR43790">
    <property type="entry name" value="CARBOHYDRATE TRANSPORT ATP-BINDING PROTEIN MG119-RELATED"/>
    <property type="match status" value="1"/>
</dbReference>
<comment type="caution">
    <text evidence="4">The sequence shown here is derived from an EMBL/GenBank/DDBJ whole genome shotgun (WGS) entry which is preliminary data.</text>
</comment>
<dbReference type="InterPro" id="IPR003439">
    <property type="entry name" value="ABC_transporter-like_ATP-bd"/>
</dbReference>
<dbReference type="PANTHER" id="PTHR43790:SF8">
    <property type="entry name" value="SUGAR ABC TRANSPORTER ATP-BINDING PROTEIN"/>
    <property type="match status" value="1"/>
</dbReference>
<dbReference type="Proteomes" id="UP000616114">
    <property type="component" value="Unassembled WGS sequence"/>
</dbReference>
<proteinExistence type="predicted"/>
<dbReference type="InterPro" id="IPR027417">
    <property type="entry name" value="P-loop_NTPase"/>
</dbReference>
<name>A0A8J2TVV8_9MICO</name>
<reference evidence="4" key="1">
    <citation type="journal article" date="2014" name="Int. J. Syst. Evol. Microbiol.">
        <title>Complete genome sequence of Corynebacterium casei LMG S-19264T (=DSM 44701T), isolated from a smear-ripened cheese.</title>
        <authorList>
            <consortium name="US DOE Joint Genome Institute (JGI-PGF)"/>
            <person name="Walter F."/>
            <person name="Albersmeier A."/>
            <person name="Kalinowski J."/>
            <person name="Ruckert C."/>
        </authorList>
    </citation>
    <scope>NUCLEOTIDE SEQUENCE</scope>
    <source>
        <strain evidence="4">CGMCC 1.12785</strain>
    </source>
</reference>
<evidence type="ECO:0000259" key="3">
    <source>
        <dbReference type="PROSITE" id="PS50893"/>
    </source>
</evidence>
<dbReference type="Gene3D" id="3.40.50.300">
    <property type="entry name" value="P-loop containing nucleotide triphosphate hydrolases"/>
    <property type="match status" value="1"/>
</dbReference>
<dbReference type="GO" id="GO:0005524">
    <property type="term" value="F:ATP binding"/>
    <property type="evidence" value="ECO:0007669"/>
    <property type="project" value="UniProtKB-KW"/>
</dbReference>
<dbReference type="SUPFAM" id="SSF52540">
    <property type="entry name" value="P-loop containing nucleoside triphosphate hydrolases"/>
    <property type="match status" value="1"/>
</dbReference>
<dbReference type="EMBL" id="BMFY01000002">
    <property type="protein sequence ID" value="GGA05235.1"/>
    <property type="molecule type" value="Genomic_DNA"/>
</dbReference>
<reference evidence="4" key="2">
    <citation type="submission" date="2020-09" db="EMBL/GenBank/DDBJ databases">
        <authorList>
            <person name="Sun Q."/>
            <person name="Zhou Y."/>
        </authorList>
    </citation>
    <scope>NUCLEOTIDE SEQUENCE</scope>
    <source>
        <strain evidence="4">CGMCC 1.12785</strain>
    </source>
</reference>